<dbReference type="EC" id="7.1.3.1" evidence="9"/>
<feature type="transmembrane region" description="Helical" evidence="9">
    <location>
        <begin position="55"/>
        <end position="77"/>
    </location>
</feature>
<keyword evidence="10" id="KW-0378">Hydrolase</keyword>
<evidence type="ECO:0000256" key="7">
    <source>
        <dbReference type="ARBA" id="ARBA00023065"/>
    </source>
</evidence>
<dbReference type="STRING" id="324925.Ppha_1160"/>
<keyword evidence="2 9" id="KW-0813">Transport</keyword>
<dbReference type="PIRSF" id="PIRSF001265">
    <property type="entry name" value="H+-PPase"/>
    <property type="match status" value="1"/>
</dbReference>
<accession>B4SGM2</accession>
<organism evidence="10 11">
    <name type="scientific">Pelodictyon phaeoclathratiforme (strain DSM 5477 / BU-1)</name>
    <dbReference type="NCBI Taxonomy" id="324925"/>
    <lineage>
        <taxon>Bacteria</taxon>
        <taxon>Pseudomonadati</taxon>
        <taxon>Chlorobiota</taxon>
        <taxon>Chlorobiia</taxon>
        <taxon>Chlorobiales</taxon>
        <taxon>Chlorobiaceae</taxon>
        <taxon>Chlorobium/Pelodictyon group</taxon>
        <taxon>Pelodictyon</taxon>
    </lineage>
</organism>
<keyword evidence="9" id="KW-1003">Cell membrane</keyword>
<proteinExistence type="inferred from homology"/>
<evidence type="ECO:0000313" key="10">
    <source>
        <dbReference type="EMBL" id="ACF43435.1"/>
    </source>
</evidence>
<keyword evidence="4 9" id="KW-0460">Magnesium</keyword>
<feature type="transmembrane region" description="Helical" evidence="9">
    <location>
        <begin position="132"/>
        <end position="155"/>
    </location>
</feature>
<evidence type="ECO:0000256" key="8">
    <source>
        <dbReference type="ARBA" id="ARBA00023136"/>
    </source>
</evidence>
<dbReference type="HAMAP" id="MF_01129">
    <property type="entry name" value="PPase_energized_pump"/>
    <property type="match status" value="1"/>
</dbReference>
<keyword evidence="3 9" id="KW-0812">Transmembrane</keyword>
<dbReference type="OrthoDB" id="9808652at2"/>
<reference evidence="10 11" key="1">
    <citation type="submission" date="2008-06" db="EMBL/GenBank/DDBJ databases">
        <title>Complete sequence of Pelodictyon phaeoclathratiforme BU-1.</title>
        <authorList>
            <consortium name="US DOE Joint Genome Institute"/>
            <person name="Lucas S."/>
            <person name="Copeland A."/>
            <person name="Lapidus A."/>
            <person name="Glavina del Rio T."/>
            <person name="Dalin E."/>
            <person name="Tice H."/>
            <person name="Bruce D."/>
            <person name="Goodwin L."/>
            <person name="Pitluck S."/>
            <person name="Schmutz J."/>
            <person name="Larimer F."/>
            <person name="Land M."/>
            <person name="Hauser L."/>
            <person name="Kyrpides N."/>
            <person name="Mikhailova N."/>
            <person name="Liu Z."/>
            <person name="Li T."/>
            <person name="Zhao F."/>
            <person name="Overmann J."/>
            <person name="Bryant D.A."/>
            <person name="Richardson P."/>
        </authorList>
    </citation>
    <scope>NUCLEOTIDE SEQUENCE [LARGE SCALE GENOMIC DNA]</scope>
    <source>
        <strain evidence="11">DSM 5477 / BU-1</strain>
    </source>
</reference>
<feature type="transmembrane region" description="Helical" evidence="9">
    <location>
        <begin position="384"/>
        <end position="403"/>
    </location>
</feature>
<evidence type="ECO:0000256" key="5">
    <source>
        <dbReference type="ARBA" id="ARBA00022967"/>
    </source>
</evidence>
<comment type="catalytic activity">
    <reaction evidence="9">
        <text>diphosphate + H2O + H(+)(in) = 2 phosphate + 2 H(+)(out)</text>
        <dbReference type="Rhea" id="RHEA:13973"/>
        <dbReference type="ChEBI" id="CHEBI:15377"/>
        <dbReference type="ChEBI" id="CHEBI:15378"/>
        <dbReference type="ChEBI" id="CHEBI:33019"/>
        <dbReference type="ChEBI" id="CHEBI:43474"/>
        <dbReference type="EC" id="7.1.3.1"/>
    </reaction>
</comment>
<evidence type="ECO:0000313" key="11">
    <source>
        <dbReference type="Proteomes" id="UP000002724"/>
    </source>
</evidence>
<dbReference type="PANTHER" id="PTHR31998">
    <property type="entry name" value="K(+)-INSENSITIVE PYROPHOSPHATE-ENERGIZED PROTON PUMP"/>
    <property type="match status" value="1"/>
</dbReference>
<gene>
    <name evidence="9" type="primary">hppA</name>
    <name evidence="10" type="ordered locus">Ppha_1160</name>
</gene>
<evidence type="ECO:0000256" key="4">
    <source>
        <dbReference type="ARBA" id="ARBA00022842"/>
    </source>
</evidence>
<protein>
    <recommendedName>
        <fullName evidence="9">K(+)-insensitive pyrophosphate-energized proton pump</fullName>
        <ecNumber evidence="9">7.1.3.1</ecNumber>
    </recommendedName>
    <alternativeName>
        <fullName evidence="9">Membrane-bound proton-translocating pyrophosphatase</fullName>
    </alternativeName>
    <alternativeName>
        <fullName evidence="9">Pyrophosphate-energized inorganic pyrophosphatase</fullName>
        <shortName evidence="9">H(+)-PPase</shortName>
    </alternativeName>
</protein>
<feature type="transmembrane region" description="Helical" evidence="9">
    <location>
        <begin position="189"/>
        <end position="208"/>
    </location>
</feature>
<comment type="function">
    <text evidence="9">Proton pump that utilizes the energy of pyrophosphate hydrolysis as the driving force for proton movement across the membrane. Generates a proton motive force.</text>
</comment>
<feature type="transmembrane region" description="Helical" evidence="9">
    <location>
        <begin position="107"/>
        <end position="126"/>
    </location>
</feature>
<comment type="caution">
    <text evidence="9">Lacks conserved residue(s) required for the propagation of feature annotation.</text>
</comment>
<dbReference type="InterPro" id="IPR004131">
    <property type="entry name" value="PPase-energised_H-pump"/>
</dbReference>
<evidence type="ECO:0000256" key="9">
    <source>
        <dbReference type="HAMAP-Rule" id="MF_01129"/>
    </source>
</evidence>
<feature type="transmembrane region" description="Helical" evidence="9">
    <location>
        <begin position="490"/>
        <end position="510"/>
    </location>
</feature>
<comment type="subunit">
    <text evidence="9">Homodimer.</text>
</comment>
<comment type="cofactor">
    <cofactor evidence="9">
        <name>Mg(2+)</name>
        <dbReference type="ChEBI" id="CHEBI:18420"/>
    </cofactor>
</comment>
<dbReference type="GO" id="GO:0009678">
    <property type="term" value="F:diphosphate hydrolysis-driven proton transmembrane transporter activity"/>
    <property type="evidence" value="ECO:0007669"/>
    <property type="project" value="UniProtKB-UniRule"/>
</dbReference>
<keyword evidence="8 9" id="KW-0472">Membrane</keyword>
<evidence type="ECO:0000256" key="2">
    <source>
        <dbReference type="ARBA" id="ARBA00022448"/>
    </source>
</evidence>
<keyword evidence="9" id="KW-0997">Cell inner membrane</keyword>
<feature type="transmembrane region" description="Helical" evidence="9">
    <location>
        <begin position="578"/>
        <end position="599"/>
    </location>
</feature>
<feature type="transmembrane region" description="Helical" evidence="9">
    <location>
        <begin position="769"/>
        <end position="790"/>
    </location>
</feature>
<dbReference type="KEGG" id="pph:Ppha_1160"/>
<keyword evidence="11" id="KW-1185">Reference proteome</keyword>
<evidence type="ECO:0000256" key="1">
    <source>
        <dbReference type="ARBA" id="ARBA00004127"/>
    </source>
</evidence>
<dbReference type="AlphaFoldDB" id="B4SGM2"/>
<dbReference type="GO" id="GO:0005886">
    <property type="term" value="C:plasma membrane"/>
    <property type="evidence" value="ECO:0007669"/>
    <property type="project" value="UniProtKB-SubCell"/>
</dbReference>
<keyword evidence="7 9" id="KW-0406">Ion transport</keyword>
<dbReference type="EMBL" id="CP001110">
    <property type="protein sequence ID" value="ACF43435.1"/>
    <property type="molecule type" value="Genomic_DNA"/>
</dbReference>
<dbReference type="RefSeq" id="WP_012507927.1">
    <property type="nucleotide sequence ID" value="NC_011060.1"/>
</dbReference>
<evidence type="ECO:0000256" key="3">
    <source>
        <dbReference type="ARBA" id="ARBA00022692"/>
    </source>
</evidence>
<dbReference type="eggNOG" id="COG3808">
    <property type="taxonomic scope" value="Bacteria"/>
</dbReference>
<feature type="transmembrane region" description="Helical" evidence="9">
    <location>
        <begin position="310"/>
        <end position="333"/>
    </location>
</feature>
<keyword evidence="5 9" id="KW-1278">Translocase</keyword>
<dbReference type="Pfam" id="PF03030">
    <property type="entry name" value="H_PPase"/>
    <property type="match status" value="1"/>
</dbReference>
<feature type="transmembrane region" description="Helical" evidence="9">
    <location>
        <begin position="611"/>
        <end position="632"/>
    </location>
</feature>
<dbReference type="GO" id="GO:0004427">
    <property type="term" value="F:inorganic diphosphate phosphatase activity"/>
    <property type="evidence" value="ECO:0007669"/>
    <property type="project" value="UniProtKB-UniRule"/>
</dbReference>
<dbReference type="GO" id="GO:0000287">
    <property type="term" value="F:magnesium ion binding"/>
    <property type="evidence" value="ECO:0007669"/>
    <property type="project" value="UniProtKB-UniRule"/>
</dbReference>
<keyword evidence="9" id="KW-0375">Hydrogen ion transport</keyword>
<sequence precursor="true">MKKPFNVTWLARAVSVLGGLGVLLQAPNAFASEADLILPDLHSGLFFGGIPGDTLLMWGLAICLFGMLFGVVQYMGIRKLPVHNAMREISELIYETCKTYLITQGKFILVLWVLIGAIIVAYFGWLSHMETIKVVFILVASLIGILGSYTVAWFGMRINTFANSRTAFASLGGKPFPTYAIPLRAGMSIGMLLISIELFVMLCILLFVPADFAGPCFIGFAIGESLGASVLRIAGGIFTKIADIGSDLMKIVFKIKEDDARNPGVIADCAGDNAGDSVGPTADGFETYGVTGVALISFILLAIKAPEVQVMLLVWIFAMRLVMILASAVSYWVNAAIARMRFSNADEMNFETPLITLVWLTSVVSIVLTYIASWYLISNLGDGTMWWKLASIITCGTIAGALIPELVNRFTSTECAHVRNVVQCTKEGGAALNILAGLVAGNFSAYWMGLAIVGLMGAAYGLSTLGITTLGLTPELIASQGLLTVGIDKVIMLAPSVFAFGLVAFGFLSMGPVTIAVDSYGPVTDNAQSVYELSLIENVSAKEIESEFGFKPDFTNAKRYLEANDGAGNTFKATAKPVLIGTAVVGSTTMIFSIIMILTNGLADVSAIAKLSILSPPFLLGLMMGGAVIYWFTGASMNAVTTGAYFAVEFIKKNIKLDASVEKASIEDSKKVVEICTKFAQKGMINIFLTIFFTTLAFACLDSFFFIGYLISIALFGLYQAIFMANAGGAWDNAKKLVETELNAKGTELHDASIVGDTVGDPFKDTSSVALNPIIKFTTLFGLLAIELAIKLPSQLAVSLAAIFFLLSLVFVHRSFFSMRIKVDEH</sequence>
<dbReference type="GO" id="GO:0012505">
    <property type="term" value="C:endomembrane system"/>
    <property type="evidence" value="ECO:0007669"/>
    <property type="project" value="UniProtKB-SubCell"/>
</dbReference>
<evidence type="ECO:0000256" key="6">
    <source>
        <dbReference type="ARBA" id="ARBA00022989"/>
    </source>
</evidence>
<keyword evidence="6 9" id="KW-1133">Transmembrane helix</keyword>
<comment type="similarity">
    <text evidence="9">Belongs to the H(+)-translocating pyrophosphatase (TC 3.A.10) family. K(+)-insensitive subfamily.</text>
</comment>
<dbReference type="HOGENOM" id="CLU_008743_3_1_10"/>
<feature type="transmembrane region" description="Helical" evidence="9">
    <location>
        <begin position="796"/>
        <end position="812"/>
    </location>
</feature>
<feature type="transmembrane region" description="Helical" evidence="9">
    <location>
        <begin position="353"/>
        <end position="377"/>
    </location>
</feature>
<feature type="site" description="Determinant of potassium independence" evidence="9">
    <location>
        <position position="572"/>
    </location>
</feature>
<name>B4SGM2_PELPB</name>
<dbReference type="NCBIfam" id="NF001950">
    <property type="entry name" value="PRK00733.1-1"/>
    <property type="match status" value="1"/>
</dbReference>
<dbReference type="Proteomes" id="UP000002724">
    <property type="component" value="Chromosome"/>
</dbReference>
<feature type="transmembrane region" description="Helical" evidence="9">
    <location>
        <begin position="687"/>
        <end position="716"/>
    </location>
</feature>
<comment type="subcellular location">
    <subcellularLocation>
        <location evidence="9">Cell inner membrane</location>
        <topology evidence="9">Multi-pass membrane protein</topology>
    </subcellularLocation>
    <subcellularLocation>
        <location evidence="1">Endomembrane system</location>
        <topology evidence="1">Multi-pass membrane protein</topology>
    </subcellularLocation>
</comment>